<evidence type="ECO:0000313" key="1">
    <source>
        <dbReference type="EMBL" id="ASD52206.1"/>
    </source>
</evidence>
<dbReference type="Proteomes" id="UP000248293">
    <property type="component" value="Segment"/>
</dbReference>
<accession>A0A2U7N598</accession>
<gene>
    <name evidence="1" type="ORF">PspYZU08_30</name>
</gene>
<dbReference type="EMBL" id="KY971611">
    <property type="protein sequence ID" value="ASD52206.1"/>
    <property type="molecule type" value="Genomic_DNA"/>
</dbReference>
<dbReference type="SUPFAM" id="SSF88723">
    <property type="entry name" value="PIN domain-like"/>
    <property type="match status" value="1"/>
</dbReference>
<name>A0A2U7N598_9CAUD</name>
<dbReference type="InterPro" id="IPR029060">
    <property type="entry name" value="PIN-like_dom_sf"/>
</dbReference>
<reference evidence="1 2" key="1">
    <citation type="submission" date="2017-04" db="EMBL/GenBank/DDBJ databases">
        <title>Isolation of lytic bacteriophages infecting Pseudomonas strains for biocontrol of fish and shrimp spoilage during chilled storage.</title>
        <authorList>
            <person name="Yang Z."/>
            <person name="Tao X."/>
            <person name="Gao L."/>
            <person name="Rao S."/>
        </authorList>
    </citation>
    <scope>NUCLEOTIDE SEQUENCE [LARGE SCALE GENOMIC DNA]</scope>
</reference>
<protein>
    <submittedName>
        <fullName evidence="1">Uncharacterized protein</fullName>
    </submittedName>
</protein>
<evidence type="ECO:0000313" key="2">
    <source>
        <dbReference type="Proteomes" id="UP000248293"/>
    </source>
</evidence>
<dbReference type="Gene3D" id="3.40.50.1010">
    <property type="entry name" value="5'-nuclease"/>
    <property type="match status" value="1"/>
</dbReference>
<sequence>MDYMIFSAMSGAEVETDWGDDVWTLECDHGKARNSLYSAMRAITEQIEEDIKRISPKMRKDGAFELVDLAIISGGGNFRMDVLETYKGNRVGKRKPVGYRDFCDKILAQHKENSFFWPGIEGDDVLGILSTNPQLAGCDKVIIVSCDKDFYTIPGMFKRLSDGSFKVSSEAEADAYHMYQTLIGDTTDGYGGIVGVGPEAAKPFLADPVMFYQDTKIMKSGPRKGQEVPFWTSRPPTDEETLWDCMVSLAAKNNMTEAELLQQARVARILRDSDFDHETKQPILWTPGS</sequence>
<dbReference type="InterPro" id="IPR036279">
    <property type="entry name" value="5-3_exonuclease_C_sf"/>
</dbReference>
<dbReference type="SUPFAM" id="SSF47807">
    <property type="entry name" value="5' to 3' exonuclease, C-terminal subdomain"/>
    <property type="match status" value="1"/>
</dbReference>
<proteinExistence type="predicted"/>
<organism evidence="1 2">
    <name type="scientific">Pseudomonas phage PspYZU08</name>
    <dbReference type="NCBI Taxonomy" id="1983557"/>
    <lineage>
        <taxon>Viruses</taxon>
        <taxon>Duplodnaviria</taxon>
        <taxon>Heunggongvirae</taxon>
        <taxon>Uroviricota</taxon>
        <taxon>Caudoviricetes</taxon>
        <taxon>Autographivirales</taxon>
        <taxon>Autotranscriptaviridae</taxon>
        <taxon>Studiervirinae</taxon>
        <taxon>Pijolavirus</taxon>
        <taxon>Pijolavirus PspYZU08</taxon>
    </lineage>
</organism>
<keyword evidence="2" id="KW-1185">Reference proteome</keyword>